<evidence type="ECO:0000256" key="7">
    <source>
        <dbReference type="SAM" id="MobiDB-lite"/>
    </source>
</evidence>
<sequence length="314" mass="35415">MDMQNQGIVKPKTQRAKRALETKAPKLVENTKSALFIRGGHTSETVTQALKDLSVFKKPEAVVLRRKNILRPFEDATSVEFLGQKSDCSLFVFGSHSKKRPHNLVIGRMYDFHVLDMVELGIENFTSLSSFKSGSCALGSKPCLVFAGDQFETEVEFIRLKNIFIDFFRGQELKKLALDGVDHVITFTAAEGRVYFRVFQVILKKSGCKTPRVELEEMGPRLDLVMRRSHLSSDSLLKQACKKPAAVKPKKVKNVSRDSFGSKLGRVHMKRQDFTQLQTRKMKGLKRTKPHSSTRNKDGPHTTKRAKLDSTASS</sequence>
<evidence type="ECO:0000313" key="10">
    <source>
        <dbReference type="Proteomes" id="UP001174909"/>
    </source>
</evidence>
<reference evidence="9" key="1">
    <citation type="submission" date="2023-03" db="EMBL/GenBank/DDBJ databases">
        <authorList>
            <person name="Steffen K."/>
            <person name="Cardenas P."/>
        </authorList>
    </citation>
    <scope>NUCLEOTIDE SEQUENCE</scope>
</reference>
<evidence type="ECO:0000256" key="1">
    <source>
        <dbReference type="ARBA" id="ARBA00004604"/>
    </source>
</evidence>
<dbReference type="InterPro" id="IPR007109">
    <property type="entry name" value="Brix"/>
</dbReference>
<comment type="subcellular location">
    <subcellularLocation>
        <location evidence="1 6">Nucleus</location>
        <location evidence="1 6">Nucleolus</location>
    </subcellularLocation>
</comment>
<dbReference type="PANTHER" id="PTHR12728">
    <property type="entry name" value="BRIX DOMAIN CONTAINING PROTEIN"/>
    <property type="match status" value="1"/>
</dbReference>
<keyword evidence="10" id="KW-1185">Reference proteome</keyword>
<feature type="region of interest" description="Disordered" evidence="7">
    <location>
        <begin position="270"/>
        <end position="314"/>
    </location>
</feature>
<dbReference type="EMBL" id="CASHTH010003741">
    <property type="protein sequence ID" value="CAI8048706.1"/>
    <property type="molecule type" value="Genomic_DNA"/>
</dbReference>
<dbReference type="InterPro" id="IPR039770">
    <property type="entry name" value="Rpf2"/>
</dbReference>
<name>A0AA35TJH7_GEOBA</name>
<evidence type="ECO:0000256" key="2">
    <source>
        <dbReference type="ARBA" id="ARBA00010782"/>
    </source>
</evidence>
<organism evidence="9 10">
    <name type="scientific">Geodia barretti</name>
    <name type="common">Barrett's horny sponge</name>
    <dbReference type="NCBI Taxonomy" id="519541"/>
    <lineage>
        <taxon>Eukaryota</taxon>
        <taxon>Metazoa</taxon>
        <taxon>Porifera</taxon>
        <taxon>Demospongiae</taxon>
        <taxon>Heteroscleromorpha</taxon>
        <taxon>Tetractinellida</taxon>
        <taxon>Astrophorina</taxon>
        <taxon>Geodiidae</taxon>
        <taxon>Geodia</taxon>
    </lineage>
</organism>
<dbReference type="PANTHER" id="PTHR12728:SF0">
    <property type="entry name" value="RIBOSOME PRODUCTION FACTOR 2 HOMOLOG"/>
    <property type="match status" value="1"/>
</dbReference>
<evidence type="ECO:0000256" key="6">
    <source>
        <dbReference type="RuleBase" id="RU367086"/>
    </source>
</evidence>
<feature type="compositionally biased region" description="Basic residues" evidence="7">
    <location>
        <begin position="280"/>
        <end position="294"/>
    </location>
</feature>
<dbReference type="GO" id="GO:0000463">
    <property type="term" value="P:maturation of LSU-rRNA from tricistronic rRNA transcript (SSU-rRNA, 5.8S rRNA, LSU-rRNA)"/>
    <property type="evidence" value="ECO:0007669"/>
    <property type="project" value="TreeGrafter"/>
</dbReference>
<dbReference type="PROSITE" id="PS50833">
    <property type="entry name" value="BRIX"/>
    <property type="match status" value="1"/>
</dbReference>
<dbReference type="AlphaFoldDB" id="A0AA35TJH7"/>
<keyword evidence="4 6" id="KW-0539">Nucleus</keyword>
<feature type="domain" description="Brix" evidence="8">
    <location>
        <begin position="32"/>
        <end position="235"/>
    </location>
</feature>
<evidence type="ECO:0000256" key="5">
    <source>
        <dbReference type="ARBA" id="ARBA00030889"/>
    </source>
</evidence>
<comment type="similarity">
    <text evidence="2 6">Belongs to the RPF2 family.</text>
</comment>
<dbReference type="SMART" id="SM00879">
    <property type="entry name" value="Brix"/>
    <property type="match status" value="1"/>
</dbReference>
<dbReference type="Pfam" id="PF04427">
    <property type="entry name" value="Brix"/>
    <property type="match status" value="1"/>
</dbReference>
<gene>
    <name evidence="9" type="ORF">GBAR_LOCUS26846</name>
</gene>
<dbReference type="Proteomes" id="UP001174909">
    <property type="component" value="Unassembled WGS sequence"/>
</dbReference>
<comment type="caution">
    <text evidence="9">The sequence shown here is derived from an EMBL/GenBank/DDBJ whole genome shotgun (WGS) entry which is preliminary data.</text>
</comment>
<evidence type="ECO:0000256" key="3">
    <source>
        <dbReference type="ARBA" id="ARBA00020387"/>
    </source>
</evidence>
<dbReference type="GO" id="GO:0005730">
    <property type="term" value="C:nucleolus"/>
    <property type="evidence" value="ECO:0007669"/>
    <property type="project" value="UniProtKB-SubCell"/>
</dbReference>
<proteinExistence type="inferred from homology"/>
<evidence type="ECO:0000259" key="8">
    <source>
        <dbReference type="PROSITE" id="PS50833"/>
    </source>
</evidence>
<dbReference type="GO" id="GO:0019843">
    <property type="term" value="F:rRNA binding"/>
    <property type="evidence" value="ECO:0007669"/>
    <property type="project" value="UniProtKB-UniRule"/>
</dbReference>
<dbReference type="GO" id="GO:0000027">
    <property type="term" value="P:ribosomal large subunit assembly"/>
    <property type="evidence" value="ECO:0007669"/>
    <property type="project" value="InterPro"/>
</dbReference>
<protein>
    <recommendedName>
        <fullName evidence="3 6">Ribosome production factor 2 homolog</fullName>
    </recommendedName>
    <alternativeName>
        <fullName evidence="5 6">Ribosome biogenesis protein RPF2 homolog</fullName>
    </alternativeName>
</protein>
<accession>A0AA35TJH7</accession>
<evidence type="ECO:0000313" key="9">
    <source>
        <dbReference type="EMBL" id="CAI8048706.1"/>
    </source>
</evidence>
<evidence type="ECO:0000256" key="4">
    <source>
        <dbReference type="ARBA" id="ARBA00023242"/>
    </source>
</evidence>